<dbReference type="InterPro" id="IPR036412">
    <property type="entry name" value="HAD-like_sf"/>
</dbReference>
<organism evidence="1 2">
    <name type="scientific">Nesterenkonia salmonea</name>
    <dbReference type="NCBI Taxonomy" id="1804987"/>
    <lineage>
        <taxon>Bacteria</taxon>
        <taxon>Bacillati</taxon>
        <taxon>Actinomycetota</taxon>
        <taxon>Actinomycetes</taxon>
        <taxon>Micrococcales</taxon>
        <taxon>Micrococcaceae</taxon>
        <taxon>Nesterenkonia</taxon>
    </lineage>
</organism>
<gene>
    <name evidence="1" type="ORF">FEF26_04500</name>
</gene>
<evidence type="ECO:0000313" key="2">
    <source>
        <dbReference type="Proteomes" id="UP000310458"/>
    </source>
</evidence>
<dbReference type="InterPro" id="IPR023198">
    <property type="entry name" value="PGP-like_dom2"/>
</dbReference>
<keyword evidence="2" id="KW-1185">Reference proteome</keyword>
<dbReference type="Gene3D" id="1.10.150.240">
    <property type="entry name" value="Putative phosphatase, domain 2"/>
    <property type="match status" value="1"/>
</dbReference>
<evidence type="ECO:0000313" key="1">
    <source>
        <dbReference type="EMBL" id="TLP98656.1"/>
    </source>
</evidence>
<reference evidence="1 2" key="1">
    <citation type="submission" date="2019-05" db="EMBL/GenBank/DDBJ databases">
        <title>Nesterenkonia sp. GY074 isolated from the Southern Atlantic Ocean.</title>
        <authorList>
            <person name="Zhang G."/>
        </authorList>
    </citation>
    <scope>NUCLEOTIDE SEQUENCE [LARGE SCALE GENOMIC DNA]</scope>
    <source>
        <strain evidence="1 2">GY074</strain>
    </source>
</reference>
<sequence length="100" mass="11490">MLFDLDATLLDHDSARDAAISSLLRTHHQLTNTEVNDLVRQWQEISDLVYERYLTGELTFAEQRLHRMTQFSTEILDLGINSDDDVDPTVAALRTFHSSQ</sequence>
<name>A0A5R9BDG1_9MICC</name>
<evidence type="ECO:0008006" key="3">
    <source>
        <dbReference type="Google" id="ProtNLM"/>
    </source>
</evidence>
<dbReference type="Proteomes" id="UP000310458">
    <property type="component" value="Unassembled WGS sequence"/>
</dbReference>
<accession>A0A5R9BDG1</accession>
<protein>
    <recommendedName>
        <fullName evidence="3">HAD family hydrolase</fullName>
    </recommendedName>
</protein>
<dbReference type="AlphaFoldDB" id="A0A5R9BDG1"/>
<dbReference type="SUPFAM" id="SSF56784">
    <property type="entry name" value="HAD-like"/>
    <property type="match status" value="1"/>
</dbReference>
<proteinExistence type="predicted"/>
<comment type="caution">
    <text evidence="1">The sequence shown here is derived from an EMBL/GenBank/DDBJ whole genome shotgun (WGS) entry which is preliminary data.</text>
</comment>
<dbReference type="RefSeq" id="WP_138252344.1">
    <property type="nucleotide sequence ID" value="NZ_VAVZ01000008.1"/>
</dbReference>
<dbReference type="EMBL" id="VAVZ01000008">
    <property type="protein sequence ID" value="TLP98656.1"/>
    <property type="molecule type" value="Genomic_DNA"/>
</dbReference>
<dbReference type="OrthoDB" id="9810501at2"/>